<dbReference type="InterPro" id="IPR020476">
    <property type="entry name" value="Nudix_hydrolase"/>
</dbReference>
<dbReference type="PRINTS" id="PR00502">
    <property type="entry name" value="NUDIXFAMILY"/>
</dbReference>
<comment type="caution">
    <text evidence="6">The sequence shown here is derived from an EMBL/GenBank/DDBJ whole genome shotgun (WGS) entry which is preliminary data.</text>
</comment>
<feature type="region of interest" description="Disordered" evidence="4">
    <location>
        <begin position="1"/>
        <end position="29"/>
    </location>
</feature>
<evidence type="ECO:0000313" key="6">
    <source>
        <dbReference type="EMBL" id="MER7178557.1"/>
    </source>
</evidence>
<evidence type="ECO:0000259" key="5">
    <source>
        <dbReference type="Pfam" id="PF00293"/>
    </source>
</evidence>
<dbReference type="SUPFAM" id="SSF55811">
    <property type="entry name" value="Nudix"/>
    <property type="match status" value="1"/>
</dbReference>
<feature type="compositionally biased region" description="Low complexity" evidence="4">
    <location>
        <begin position="1"/>
        <end position="10"/>
    </location>
</feature>
<feature type="compositionally biased region" description="Pro residues" evidence="4">
    <location>
        <begin position="63"/>
        <end position="74"/>
    </location>
</feature>
<dbReference type="Gene3D" id="3.90.79.10">
    <property type="entry name" value="Nucleoside Triphosphate Pyrophosphohydrolase"/>
    <property type="match status" value="1"/>
</dbReference>
<dbReference type="Proteomes" id="UP001474181">
    <property type="component" value="Unassembled WGS sequence"/>
</dbReference>
<accession>A0ABV1WNW1</accession>
<sequence length="74" mass="7595">MRSPSSAATEPTPPATPRPGGNVEHGEELDQALTRELQEELGLDIAQTDGANCCGWSTSASPGPAPPLRPANST</sequence>
<feature type="region of interest" description="Disordered" evidence="4">
    <location>
        <begin position="49"/>
        <end position="74"/>
    </location>
</feature>
<dbReference type="EMBL" id="JBEPEK010000014">
    <property type="protein sequence ID" value="MER7178557.1"/>
    <property type="molecule type" value="Genomic_DNA"/>
</dbReference>
<evidence type="ECO:0000256" key="3">
    <source>
        <dbReference type="RuleBase" id="RU003476"/>
    </source>
</evidence>
<name>A0ABV1WNW1_9ACTN</name>
<evidence type="ECO:0000256" key="1">
    <source>
        <dbReference type="ARBA" id="ARBA00005582"/>
    </source>
</evidence>
<protein>
    <submittedName>
        <fullName evidence="6">NUDIX domain-containing protein</fullName>
    </submittedName>
</protein>
<dbReference type="RefSeq" id="WP_350777019.1">
    <property type="nucleotide sequence ID" value="NZ_JBEPEK010000014.1"/>
</dbReference>
<keyword evidence="2 3" id="KW-0378">Hydrolase</keyword>
<comment type="similarity">
    <text evidence="1 3">Belongs to the Nudix hydrolase family.</text>
</comment>
<feature type="domain" description="Nudix hydrolase" evidence="5">
    <location>
        <begin position="18"/>
        <end position="49"/>
    </location>
</feature>
<dbReference type="InterPro" id="IPR020084">
    <property type="entry name" value="NUDIX_hydrolase_CS"/>
</dbReference>
<gene>
    <name evidence="6" type="ORF">ABT404_03545</name>
</gene>
<dbReference type="PROSITE" id="PS00893">
    <property type="entry name" value="NUDIX_BOX"/>
    <property type="match status" value="1"/>
</dbReference>
<evidence type="ECO:0000256" key="4">
    <source>
        <dbReference type="SAM" id="MobiDB-lite"/>
    </source>
</evidence>
<evidence type="ECO:0000313" key="7">
    <source>
        <dbReference type="Proteomes" id="UP001474181"/>
    </source>
</evidence>
<proteinExistence type="inferred from homology"/>
<organism evidence="6 7">
    <name type="scientific">Streptomyces hyaluromycini</name>
    <dbReference type="NCBI Taxonomy" id="1377993"/>
    <lineage>
        <taxon>Bacteria</taxon>
        <taxon>Bacillati</taxon>
        <taxon>Actinomycetota</taxon>
        <taxon>Actinomycetes</taxon>
        <taxon>Kitasatosporales</taxon>
        <taxon>Streptomycetaceae</taxon>
        <taxon>Streptomyces</taxon>
    </lineage>
</organism>
<dbReference type="InterPro" id="IPR015797">
    <property type="entry name" value="NUDIX_hydrolase-like_dom_sf"/>
</dbReference>
<evidence type="ECO:0000256" key="2">
    <source>
        <dbReference type="ARBA" id="ARBA00022801"/>
    </source>
</evidence>
<reference evidence="6 7" key="1">
    <citation type="submission" date="2024-06" db="EMBL/GenBank/DDBJ databases">
        <title>The Natural Products Discovery Center: Release of the First 8490 Sequenced Strains for Exploring Actinobacteria Biosynthetic Diversity.</title>
        <authorList>
            <person name="Kalkreuter E."/>
            <person name="Kautsar S.A."/>
            <person name="Yang D."/>
            <person name="Bader C.D."/>
            <person name="Teijaro C.N."/>
            <person name="Fluegel L."/>
            <person name="Davis C.M."/>
            <person name="Simpson J.R."/>
            <person name="Lauterbach L."/>
            <person name="Steele A.D."/>
            <person name="Gui C."/>
            <person name="Meng S."/>
            <person name="Li G."/>
            <person name="Viehrig K."/>
            <person name="Ye F."/>
            <person name="Su P."/>
            <person name="Kiefer A.F."/>
            <person name="Nichols A."/>
            <person name="Cepeda A.J."/>
            <person name="Yan W."/>
            <person name="Fan B."/>
            <person name="Jiang Y."/>
            <person name="Adhikari A."/>
            <person name="Zheng C.-J."/>
            <person name="Schuster L."/>
            <person name="Cowan T.M."/>
            <person name="Smanski M.J."/>
            <person name="Chevrette M.G."/>
            <person name="De Carvalho L.P.S."/>
            <person name="Shen B."/>
        </authorList>
    </citation>
    <scope>NUCLEOTIDE SEQUENCE [LARGE SCALE GENOMIC DNA]</scope>
    <source>
        <strain evidence="6 7">NPDC000234</strain>
    </source>
</reference>
<keyword evidence="7" id="KW-1185">Reference proteome</keyword>
<dbReference type="Pfam" id="PF00293">
    <property type="entry name" value="NUDIX"/>
    <property type="match status" value="1"/>
</dbReference>
<dbReference type="InterPro" id="IPR000086">
    <property type="entry name" value="NUDIX_hydrolase_dom"/>
</dbReference>